<dbReference type="InterPro" id="IPR016032">
    <property type="entry name" value="Sig_transdc_resp-reg_C-effctor"/>
</dbReference>
<evidence type="ECO:0000313" key="3">
    <source>
        <dbReference type="Proteomes" id="UP001589585"/>
    </source>
</evidence>
<keyword evidence="1" id="KW-0812">Transmembrane</keyword>
<dbReference type="InterPro" id="IPR015943">
    <property type="entry name" value="WD40/YVTN_repeat-like_dom_sf"/>
</dbReference>
<keyword evidence="1" id="KW-1133">Transmembrane helix</keyword>
<sequence>MKFKFLNFFLILCLLLNTHILIAQYTPYFQNYSLSEYHAGNQNWGVSKSENGKLYVANNNGLLEFDGLNWELKALPNKTIIRSVLAHNDKIYTGSYEEFGFWEDNKKGVLEYTSLSDKLQGNDFLNEEFWEIVAYKDMVVFRSFLNIYIVKGGDIIKIKPKSTVISCDIVNGQLFVSTLRNGIFTLDNTRLINVIEDELLKESKVVSISKIKKGLLITTAIKGCFIYDGTSLFPWNSNINSLIKQHQLNSHTTLEDGTMVFGTIQNGVYYTDADGRIRFHINKENGLANNTVLSQHLALNNELWLGLDNGLTSIDLNGAHSFYNDISGSLGAVYDVISFQGTIYIASNTGLYFLDQESRLHFISGSQGQVWDLKEINGQLFCGHNNGTYLVENKTMQLISNFTGGWVLKKVPEKNKIYMQGTYAGIVKFEENAGKWNVTHMQKTTAPIRYLEFEDQYHAWAAHAYRGVYRMKFNKDYDSIIEMKNYKHKGLESNFNVRVYKIKNDICFKTNNGWHKYEPLLDSIVAYPFLNKKFGKDAYIISEADINVLGVKGDETISFNTFTSSNHDFFLPIKYFKNRLIVGYENISKISDSVFALSLNDGFALLNKSGKAVKDSLFPVSIESVGINGALIDLEGVDAIDLPYSDNIAITISSPKSKDAFFEYAIFQQTPKVWNKMERATLKLSNLNNGDYTISFRVANGFGDRSVAKDIKIKVLPPWYKGVKGLFLFIAVLILVSLVAFYFHKRKIEKEQKALQEKLAAKQEALLKEHAVENEKRMVQLKNQSLKSEVKLKSKQLANTAMSLVKKNESVLEIKNELVKSKAEFKNTFVYKKLLRKIDNSIGHEDEWQLFEYNFNQVHEEFFNQLKSKFPKLTHKDLKICAYIKMNLLTKEIAPLMNVSIRGLETHRYRLKSKLNLGNDISVSDFLRDFK</sequence>
<reference evidence="2 3" key="1">
    <citation type="submission" date="2024-09" db="EMBL/GenBank/DDBJ databases">
        <authorList>
            <person name="Sun Q."/>
            <person name="Mori K."/>
        </authorList>
    </citation>
    <scope>NUCLEOTIDE SEQUENCE [LARGE SCALE GENOMIC DNA]</scope>
    <source>
        <strain evidence="2 3">CECT 8622</strain>
    </source>
</reference>
<evidence type="ECO:0000313" key="2">
    <source>
        <dbReference type="EMBL" id="MFB9055830.1"/>
    </source>
</evidence>
<evidence type="ECO:0000256" key="1">
    <source>
        <dbReference type="SAM" id="Phobius"/>
    </source>
</evidence>
<dbReference type="Gene3D" id="2.60.40.10">
    <property type="entry name" value="Immunoglobulins"/>
    <property type="match status" value="1"/>
</dbReference>
<name>A0ABV5F8R0_9FLAO</name>
<dbReference type="SUPFAM" id="SSF46894">
    <property type="entry name" value="C-terminal effector domain of the bipartite response regulators"/>
    <property type="match status" value="1"/>
</dbReference>
<feature type="transmembrane region" description="Helical" evidence="1">
    <location>
        <begin position="725"/>
        <end position="743"/>
    </location>
</feature>
<gene>
    <name evidence="2" type="ORF">ACFFU9_03660</name>
</gene>
<dbReference type="Proteomes" id="UP001589585">
    <property type="component" value="Unassembled WGS sequence"/>
</dbReference>
<keyword evidence="3" id="KW-1185">Reference proteome</keyword>
<dbReference type="Gene3D" id="1.10.10.10">
    <property type="entry name" value="Winged helix-like DNA-binding domain superfamily/Winged helix DNA-binding domain"/>
    <property type="match status" value="1"/>
</dbReference>
<accession>A0ABV5F8R0</accession>
<organism evidence="2 3">
    <name type="scientific">Mariniflexile ostreae</name>
    <dbReference type="NCBI Taxonomy" id="1520892"/>
    <lineage>
        <taxon>Bacteria</taxon>
        <taxon>Pseudomonadati</taxon>
        <taxon>Bacteroidota</taxon>
        <taxon>Flavobacteriia</taxon>
        <taxon>Flavobacteriales</taxon>
        <taxon>Flavobacteriaceae</taxon>
        <taxon>Mariniflexile</taxon>
    </lineage>
</organism>
<protein>
    <submittedName>
        <fullName evidence="2">Transcriptional regulator</fullName>
    </submittedName>
</protein>
<keyword evidence="1" id="KW-0472">Membrane</keyword>
<dbReference type="InterPro" id="IPR013783">
    <property type="entry name" value="Ig-like_fold"/>
</dbReference>
<dbReference type="EMBL" id="JBHMFC010000010">
    <property type="protein sequence ID" value="MFB9055830.1"/>
    <property type="molecule type" value="Genomic_DNA"/>
</dbReference>
<dbReference type="SUPFAM" id="SSF63829">
    <property type="entry name" value="Calcium-dependent phosphotriesterase"/>
    <property type="match status" value="1"/>
</dbReference>
<proteinExistence type="predicted"/>
<dbReference type="Gene3D" id="2.130.10.10">
    <property type="entry name" value="YVTN repeat-like/Quinoprotein amine dehydrogenase"/>
    <property type="match status" value="1"/>
</dbReference>
<comment type="caution">
    <text evidence="2">The sequence shown here is derived from an EMBL/GenBank/DDBJ whole genome shotgun (WGS) entry which is preliminary data.</text>
</comment>
<dbReference type="RefSeq" id="WP_379860019.1">
    <property type="nucleotide sequence ID" value="NZ_JBHMFC010000010.1"/>
</dbReference>
<dbReference type="InterPro" id="IPR036388">
    <property type="entry name" value="WH-like_DNA-bd_sf"/>
</dbReference>